<evidence type="ECO:0000313" key="3">
    <source>
        <dbReference type="Proteomes" id="UP001500266"/>
    </source>
</evidence>
<dbReference type="EMBL" id="BAABDO010000079">
    <property type="protein sequence ID" value="GAA4149458.1"/>
    <property type="molecule type" value="Genomic_DNA"/>
</dbReference>
<sequence length="192" mass="20695">MTMHILVASAAEAAARVMLAVPADRLDAPTPCPDWDVRALVNHMVFWSGRIEGAARKQPPPADPAGARDFTADGDWAERYAQNVRKAAVAWSDPAAWEGTTDVTGRGPMPAAVVGGIVFVECVLHGWDLAVATGQQAEFDDDVVRTAYEHLERTAEAGRRYGAFGPQVAVPDTAPLFDRLLGLSGRDPHWRP</sequence>
<name>A0ABP7Z7V6_9ACTN</name>
<dbReference type="SUPFAM" id="SSF109854">
    <property type="entry name" value="DinB/YfiT-like putative metalloenzymes"/>
    <property type="match status" value="1"/>
</dbReference>
<keyword evidence="3" id="KW-1185">Reference proteome</keyword>
<evidence type="ECO:0000259" key="1">
    <source>
        <dbReference type="Pfam" id="PF11716"/>
    </source>
</evidence>
<dbReference type="InterPro" id="IPR024344">
    <property type="entry name" value="MDMPI_metal-binding"/>
</dbReference>
<dbReference type="Proteomes" id="UP001500266">
    <property type="component" value="Unassembled WGS sequence"/>
</dbReference>
<dbReference type="InterPro" id="IPR017520">
    <property type="entry name" value="CHP03086"/>
</dbReference>
<dbReference type="InterPro" id="IPR034660">
    <property type="entry name" value="DinB/YfiT-like"/>
</dbReference>
<organism evidence="2 3">
    <name type="scientific">Actinomadura keratinilytica</name>
    <dbReference type="NCBI Taxonomy" id="547461"/>
    <lineage>
        <taxon>Bacteria</taxon>
        <taxon>Bacillati</taxon>
        <taxon>Actinomycetota</taxon>
        <taxon>Actinomycetes</taxon>
        <taxon>Streptosporangiales</taxon>
        <taxon>Thermomonosporaceae</taxon>
        <taxon>Actinomadura</taxon>
    </lineage>
</organism>
<dbReference type="InterPro" id="IPR017517">
    <property type="entry name" value="Maleyloyr_isom"/>
</dbReference>
<reference evidence="3" key="1">
    <citation type="journal article" date="2019" name="Int. J. Syst. Evol. Microbiol.">
        <title>The Global Catalogue of Microorganisms (GCM) 10K type strain sequencing project: providing services to taxonomists for standard genome sequencing and annotation.</title>
        <authorList>
            <consortium name="The Broad Institute Genomics Platform"/>
            <consortium name="The Broad Institute Genome Sequencing Center for Infectious Disease"/>
            <person name="Wu L."/>
            <person name="Ma J."/>
        </authorList>
    </citation>
    <scope>NUCLEOTIDE SEQUENCE [LARGE SCALE GENOMIC DNA]</scope>
    <source>
        <strain evidence="3">JCM 17316</strain>
    </source>
</reference>
<dbReference type="NCBIfam" id="TIGR03083">
    <property type="entry name" value="maleylpyruvate isomerase family mycothiol-dependent enzyme"/>
    <property type="match status" value="1"/>
</dbReference>
<dbReference type="Gene3D" id="1.20.120.450">
    <property type="entry name" value="dinb family like domain"/>
    <property type="match status" value="1"/>
</dbReference>
<comment type="caution">
    <text evidence="2">The sequence shown here is derived from an EMBL/GenBank/DDBJ whole genome shotgun (WGS) entry which is preliminary data.</text>
</comment>
<accession>A0ABP7Z7V6</accession>
<dbReference type="RefSeq" id="WP_345023495.1">
    <property type="nucleotide sequence ID" value="NZ_BAABDO010000079.1"/>
</dbReference>
<feature type="domain" description="Mycothiol-dependent maleylpyruvate isomerase metal-binding" evidence="1">
    <location>
        <begin position="8"/>
        <end position="130"/>
    </location>
</feature>
<protein>
    <submittedName>
        <fullName evidence="2">TIGR03086 family metal-binding protein</fullName>
    </submittedName>
</protein>
<dbReference type="Pfam" id="PF11716">
    <property type="entry name" value="MDMPI_N"/>
    <property type="match status" value="1"/>
</dbReference>
<dbReference type="NCBIfam" id="TIGR03086">
    <property type="entry name" value="TIGR03086 family metal-binding protein"/>
    <property type="match status" value="1"/>
</dbReference>
<gene>
    <name evidence="2" type="ORF">GCM10022416_44850</name>
</gene>
<proteinExistence type="predicted"/>
<evidence type="ECO:0000313" key="2">
    <source>
        <dbReference type="EMBL" id="GAA4149458.1"/>
    </source>
</evidence>